<evidence type="ECO:0000313" key="10">
    <source>
        <dbReference type="Proteomes" id="UP001459277"/>
    </source>
</evidence>
<feature type="domain" description="Disease resistance N-terminal" evidence="6">
    <location>
        <begin position="10"/>
        <end position="97"/>
    </location>
</feature>
<dbReference type="FunFam" id="3.40.50.300:FF:001091">
    <property type="entry name" value="Probable disease resistance protein At1g61300"/>
    <property type="match status" value="1"/>
</dbReference>
<dbReference type="GO" id="GO:0006952">
    <property type="term" value="P:defense response"/>
    <property type="evidence" value="ECO:0007669"/>
    <property type="project" value="UniProtKB-KW"/>
</dbReference>
<dbReference type="CDD" id="cd14798">
    <property type="entry name" value="RX-CC_like"/>
    <property type="match status" value="1"/>
</dbReference>
<dbReference type="InterPro" id="IPR041118">
    <property type="entry name" value="Rx_N"/>
</dbReference>
<dbReference type="InterPro" id="IPR002182">
    <property type="entry name" value="NB-ARC"/>
</dbReference>
<evidence type="ECO:0000259" key="7">
    <source>
        <dbReference type="Pfam" id="PF23559"/>
    </source>
</evidence>
<reference evidence="9 10" key="1">
    <citation type="submission" date="2024-01" db="EMBL/GenBank/DDBJ databases">
        <title>A telomere-to-telomere, gap-free genome of sweet tea (Lithocarpus litseifolius).</title>
        <authorList>
            <person name="Zhou J."/>
        </authorList>
    </citation>
    <scope>NUCLEOTIDE SEQUENCE [LARGE SCALE GENOMIC DNA]</scope>
    <source>
        <strain evidence="9">Zhou-2022a</strain>
        <tissue evidence="9">Leaf</tissue>
    </source>
</reference>
<evidence type="ECO:0000256" key="4">
    <source>
        <dbReference type="ARBA" id="ARBA00022840"/>
    </source>
</evidence>
<dbReference type="Pfam" id="PF00931">
    <property type="entry name" value="NB-ARC"/>
    <property type="match status" value="1"/>
</dbReference>
<evidence type="ECO:0000259" key="8">
    <source>
        <dbReference type="Pfam" id="PF23598"/>
    </source>
</evidence>
<proteinExistence type="predicted"/>
<protein>
    <recommendedName>
        <fullName evidence="11">Disease resistance protein RGA3</fullName>
    </recommendedName>
</protein>
<dbReference type="Gene3D" id="1.10.10.10">
    <property type="entry name" value="Winged helix-like DNA-binding domain superfamily/Winged helix DNA-binding domain"/>
    <property type="match status" value="1"/>
</dbReference>
<dbReference type="PANTHER" id="PTHR36766:SF61">
    <property type="entry name" value="NB-ARC DOMAIN DISEASE RESISTANCE PROTEIN"/>
    <property type="match status" value="1"/>
</dbReference>
<keyword evidence="2" id="KW-0547">Nucleotide-binding</keyword>
<keyword evidence="4" id="KW-0067">ATP-binding</keyword>
<dbReference type="Pfam" id="PF18052">
    <property type="entry name" value="Rx_N"/>
    <property type="match status" value="1"/>
</dbReference>
<dbReference type="Proteomes" id="UP001459277">
    <property type="component" value="Unassembled WGS sequence"/>
</dbReference>
<dbReference type="Pfam" id="PF23598">
    <property type="entry name" value="LRR_14"/>
    <property type="match status" value="1"/>
</dbReference>
<keyword evidence="3" id="KW-0611">Plant defense</keyword>
<evidence type="ECO:0000259" key="6">
    <source>
        <dbReference type="Pfam" id="PF18052"/>
    </source>
</evidence>
<dbReference type="InterPro" id="IPR038005">
    <property type="entry name" value="RX-like_CC"/>
</dbReference>
<keyword evidence="1" id="KW-0677">Repeat</keyword>
<dbReference type="InterPro" id="IPR055414">
    <property type="entry name" value="LRR_R13L4/SHOC2-like"/>
</dbReference>
<dbReference type="PANTHER" id="PTHR36766">
    <property type="entry name" value="PLANT BROAD-SPECTRUM MILDEW RESISTANCE PROTEIN RPW8"/>
    <property type="match status" value="1"/>
</dbReference>
<dbReference type="Pfam" id="PF23559">
    <property type="entry name" value="WHD_DRP"/>
    <property type="match status" value="1"/>
</dbReference>
<organism evidence="9 10">
    <name type="scientific">Lithocarpus litseifolius</name>
    <dbReference type="NCBI Taxonomy" id="425828"/>
    <lineage>
        <taxon>Eukaryota</taxon>
        <taxon>Viridiplantae</taxon>
        <taxon>Streptophyta</taxon>
        <taxon>Embryophyta</taxon>
        <taxon>Tracheophyta</taxon>
        <taxon>Spermatophyta</taxon>
        <taxon>Magnoliopsida</taxon>
        <taxon>eudicotyledons</taxon>
        <taxon>Gunneridae</taxon>
        <taxon>Pentapetalae</taxon>
        <taxon>rosids</taxon>
        <taxon>fabids</taxon>
        <taxon>Fagales</taxon>
        <taxon>Fagaceae</taxon>
        <taxon>Lithocarpus</taxon>
    </lineage>
</organism>
<accession>A0AAW2BQ02</accession>
<dbReference type="GO" id="GO:0043531">
    <property type="term" value="F:ADP binding"/>
    <property type="evidence" value="ECO:0007669"/>
    <property type="project" value="InterPro"/>
</dbReference>
<dbReference type="Gene3D" id="1.20.5.4130">
    <property type="match status" value="1"/>
</dbReference>
<dbReference type="InterPro" id="IPR027417">
    <property type="entry name" value="P-loop_NTPase"/>
</dbReference>
<evidence type="ECO:0000259" key="5">
    <source>
        <dbReference type="Pfam" id="PF00931"/>
    </source>
</evidence>
<feature type="domain" description="Disease resistance R13L4/SHOC-2-like LRR" evidence="8">
    <location>
        <begin position="557"/>
        <end position="769"/>
    </location>
</feature>
<dbReference type="InterPro" id="IPR036388">
    <property type="entry name" value="WH-like_DNA-bd_sf"/>
</dbReference>
<dbReference type="SUPFAM" id="SSF52540">
    <property type="entry name" value="P-loop containing nucleoside triphosphate hydrolases"/>
    <property type="match status" value="1"/>
</dbReference>
<evidence type="ECO:0000256" key="2">
    <source>
        <dbReference type="ARBA" id="ARBA00022741"/>
    </source>
</evidence>
<dbReference type="GO" id="GO:0005524">
    <property type="term" value="F:ATP binding"/>
    <property type="evidence" value="ECO:0007669"/>
    <property type="project" value="UniProtKB-KW"/>
</dbReference>
<dbReference type="GO" id="GO:0051707">
    <property type="term" value="P:response to other organism"/>
    <property type="evidence" value="ECO:0007669"/>
    <property type="project" value="UniProtKB-ARBA"/>
</dbReference>
<name>A0AAW2BQ02_9ROSI</name>
<keyword evidence="10" id="KW-1185">Reference proteome</keyword>
<feature type="domain" description="Disease resistance protein winged helix" evidence="7">
    <location>
        <begin position="427"/>
        <end position="500"/>
    </location>
</feature>
<dbReference type="EMBL" id="JAZDWU010000011">
    <property type="protein sequence ID" value="KAK9987438.1"/>
    <property type="molecule type" value="Genomic_DNA"/>
</dbReference>
<dbReference type="InterPro" id="IPR032675">
    <property type="entry name" value="LRR_dom_sf"/>
</dbReference>
<dbReference type="SUPFAM" id="SSF52058">
    <property type="entry name" value="L domain-like"/>
    <property type="match status" value="1"/>
</dbReference>
<feature type="domain" description="NB-ARC" evidence="5">
    <location>
        <begin position="171"/>
        <end position="342"/>
    </location>
</feature>
<dbReference type="AlphaFoldDB" id="A0AAW2BQ02"/>
<sequence length="846" mass="96387">MAEIVYGVAGKVLEQLGSRTFQEISSAWGVQSDLKRLERTVSSIKAVLCQAEEKQASDGMLRTWLGELKDVLNDVENVLDEFQYRVLQKEVMKRYWSTSKKVRYFFSGSNPLVFRFEISHKINGIRERVDDIAADKDKFNLAQGLEDRKIIIHRRDMTHSFVHPSNVIGRDDDKEKIIRILMKPDDRRNVNVIPIVGIGGLGKTTLAKLAYNDERVGSHFDLRMWVCVSKDFDITRLIIEMLKSAKVAFDEKMGLDTLQERLRELLKDKKFLLVLDDVWNEDRNKWIELENLLLGGCNGSKIIVTTQNSKVATIMGTVPTYKLDVLSPELCLSLFVKLAFKEGEEKQYPNLIRIGKEIIEKCKGVPLAVKTLASLLHSKVDEREWKFVRDNEIWNLEQKEGDILPALKLSYTQLPFHFKQCFAFCSLFPKDYDFNNLQLIQFWMAHGILQSPTNESQELEDVGDLYIKELLSRSFFQDVDQGEFLPVFTFKMHDLVHDLAISIAKGECSVVTKTSTLVVEVCHLSILESGQEVTTQLKRLSKVQTIIFKTEQPMSILKACISRFKYLRVLDLSKSSFEVLPNSIGGLKHLRYLDLTENRRIKQLPDSICKLHSLQTLVLGGCSNLERLPKGIRDIISLRFLVVTTKHTCLSEKAVGCLDSLRFLSISYCENLKCLFEGMEGRLTNLRTLFVVECPSLTTLSLSIKHLTALETLAIINCKELSLMEMEGEDNQDLKLSLQKLIIGGLPKLEVLPQWLQGSANTLQLLWIQECENLKALPEWLPRLKSLHTLAIGKCPKLSSLPEGMEALTALRQLEIEGCLDLSRKCKAEDSHKIAHVPLIDLDEDS</sequence>
<evidence type="ECO:0000313" key="9">
    <source>
        <dbReference type="EMBL" id="KAK9987438.1"/>
    </source>
</evidence>
<evidence type="ECO:0000256" key="1">
    <source>
        <dbReference type="ARBA" id="ARBA00022737"/>
    </source>
</evidence>
<evidence type="ECO:0008006" key="11">
    <source>
        <dbReference type="Google" id="ProtNLM"/>
    </source>
</evidence>
<comment type="caution">
    <text evidence="9">The sequence shown here is derived from an EMBL/GenBank/DDBJ whole genome shotgun (WGS) entry which is preliminary data.</text>
</comment>
<dbReference type="Gene3D" id="3.80.10.10">
    <property type="entry name" value="Ribonuclease Inhibitor"/>
    <property type="match status" value="1"/>
</dbReference>
<evidence type="ECO:0000256" key="3">
    <source>
        <dbReference type="ARBA" id="ARBA00022821"/>
    </source>
</evidence>
<gene>
    <name evidence="9" type="ORF">SO802_032389</name>
</gene>
<dbReference type="FunFam" id="1.10.10.10:FF:000322">
    <property type="entry name" value="Probable disease resistance protein At1g63360"/>
    <property type="match status" value="1"/>
</dbReference>
<dbReference type="PRINTS" id="PR00364">
    <property type="entry name" value="DISEASERSIST"/>
</dbReference>
<dbReference type="InterPro" id="IPR058922">
    <property type="entry name" value="WHD_DRP"/>
</dbReference>
<dbReference type="Gene3D" id="3.40.50.300">
    <property type="entry name" value="P-loop containing nucleotide triphosphate hydrolases"/>
    <property type="match status" value="1"/>
</dbReference>